<keyword evidence="3" id="KW-1185">Reference proteome</keyword>
<protein>
    <submittedName>
        <fullName evidence="2">Chromatin complexes subunit BAP18</fullName>
    </submittedName>
</protein>
<sequence length="193" mass="20321">MEEEGLVGEIFSAAGAAFTKLGELTMQLHPVADISPAGAQVKTTVKRKLYEDGGVPLSTDSPKKSTKKVPVSMAPPAPPKVIAVPTSQVVVTTGLQHPTTGASSIKSSKTADVTLSALNDSDANSDLVDIEGLGDSSTSKKLNFDQEVTLIIVAKSATDRLMKSTSHGVKSDVYLDGISISRMLKMAHFTFYQ</sequence>
<feature type="region of interest" description="Disordered" evidence="1">
    <location>
        <begin position="52"/>
        <end position="74"/>
    </location>
</feature>
<evidence type="ECO:0000313" key="3">
    <source>
        <dbReference type="Proteomes" id="UP000281406"/>
    </source>
</evidence>
<dbReference type="GO" id="GO:0016589">
    <property type="term" value="C:NURF complex"/>
    <property type="evidence" value="ECO:0007669"/>
    <property type="project" value="TreeGrafter"/>
</dbReference>
<dbReference type="PANTHER" id="PTHR21397:SF2">
    <property type="entry name" value="CHROMATIN COMPLEXES SUBUNIT BAP18"/>
    <property type="match status" value="1"/>
</dbReference>
<organism evidence="2 3">
    <name type="scientific">Anabarilius grahami</name>
    <name type="common">Kanglang fish</name>
    <name type="synonym">Barilius grahami</name>
    <dbReference type="NCBI Taxonomy" id="495550"/>
    <lineage>
        <taxon>Eukaryota</taxon>
        <taxon>Metazoa</taxon>
        <taxon>Chordata</taxon>
        <taxon>Craniata</taxon>
        <taxon>Vertebrata</taxon>
        <taxon>Euteleostomi</taxon>
        <taxon>Actinopterygii</taxon>
        <taxon>Neopterygii</taxon>
        <taxon>Teleostei</taxon>
        <taxon>Ostariophysi</taxon>
        <taxon>Cypriniformes</taxon>
        <taxon>Xenocyprididae</taxon>
        <taxon>Xenocypridinae</taxon>
        <taxon>Xenocypridinae incertae sedis</taxon>
        <taxon>Anabarilius</taxon>
    </lineage>
</organism>
<comment type="caution">
    <text evidence="2">The sequence shown here is derived from an EMBL/GenBank/DDBJ whole genome shotgun (WGS) entry which is preliminary data.</text>
</comment>
<dbReference type="GO" id="GO:0071339">
    <property type="term" value="C:MLL1 complex"/>
    <property type="evidence" value="ECO:0007669"/>
    <property type="project" value="TreeGrafter"/>
</dbReference>
<evidence type="ECO:0000313" key="2">
    <source>
        <dbReference type="EMBL" id="ROJ33124.1"/>
    </source>
</evidence>
<evidence type="ECO:0000256" key="1">
    <source>
        <dbReference type="SAM" id="MobiDB-lite"/>
    </source>
</evidence>
<accession>A0A3N0XU94</accession>
<dbReference type="AlphaFoldDB" id="A0A3N0XU94"/>
<dbReference type="EMBL" id="RJVU01061675">
    <property type="protein sequence ID" value="ROJ33124.1"/>
    <property type="molecule type" value="Genomic_DNA"/>
</dbReference>
<dbReference type="PANTHER" id="PTHR21397">
    <property type="entry name" value="CHROMATIN COMPLEXES SUBUNIT BAP18-RELATED"/>
    <property type="match status" value="1"/>
</dbReference>
<gene>
    <name evidence="2" type="ORF">DPX16_17946</name>
</gene>
<dbReference type="Proteomes" id="UP000281406">
    <property type="component" value="Unassembled WGS sequence"/>
</dbReference>
<dbReference type="OrthoDB" id="10021571at2759"/>
<reference evidence="2 3" key="1">
    <citation type="submission" date="2018-10" db="EMBL/GenBank/DDBJ databases">
        <title>Genome assembly for a Yunnan-Guizhou Plateau 3E fish, Anabarilius grahami (Regan), and its evolutionary and genetic applications.</title>
        <authorList>
            <person name="Jiang W."/>
        </authorList>
    </citation>
    <scope>NUCLEOTIDE SEQUENCE [LARGE SCALE GENOMIC DNA]</scope>
    <source>
        <strain evidence="2">AG-KIZ</strain>
        <tissue evidence="2">Muscle</tissue>
    </source>
</reference>
<proteinExistence type="predicted"/>
<name>A0A3N0XU94_ANAGA</name>